<dbReference type="Proteomes" id="UP000479710">
    <property type="component" value="Unassembled WGS sequence"/>
</dbReference>
<evidence type="ECO:0000256" key="1">
    <source>
        <dbReference type="ARBA" id="ARBA00012758"/>
    </source>
</evidence>
<organism evidence="2 3">
    <name type="scientific">Oryza meyeriana var. granulata</name>
    <dbReference type="NCBI Taxonomy" id="110450"/>
    <lineage>
        <taxon>Eukaryota</taxon>
        <taxon>Viridiplantae</taxon>
        <taxon>Streptophyta</taxon>
        <taxon>Embryophyta</taxon>
        <taxon>Tracheophyta</taxon>
        <taxon>Spermatophyta</taxon>
        <taxon>Magnoliopsida</taxon>
        <taxon>Liliopsida</taxon>
        <taxon>Poales</taxon>
        <taxon>Poaceae</taxon>
        <taxon>BOP clade</taxon>
        <taxon>Oryzoideae</taxon>
        <taxon>Oryzeae</taxon>
        <taxon>Oryzinae</taxon>
        <taxon>Oryza</taxon>
        <taxon>Oryza meyeriana</taxon>
    </lineage>
</organism>
<dbReference type="GO" id="GO:0004564">
    <property type="term" value="F:beta-fructofuranosidase activity"/>
    <property type="evidence" value="ECO:0007669"/>
    <property type="project" value="UniProtKB-EC"/>
</dbReference>
<name>A0A6G1CEW8_9ORYZ</name>
<dbReference type="InterPro" id="IPR050551">
    <property type="entry name" value="Fructan_Metab_Enzymes"/>
</dbReference>
<feature type="non-terminal residue" evidence="2">
    <location>
        <position position="1"/>
    </location>
</feature>
<dbReference type="Gene3D" id="2.60.120.560">
    <property type="entry name" value="Exo-inulinase, domain 1"/>
    <property type="match status" value="1"/>
</dbReference>
<dbReference type="OrthoDB" id="202537at2759"/>
<accession>A0A6G1CEW8</accession>
<evidence type="ECO:0000313" key="2">
    <source>
        <dbReference type="EMBL" id="KAF0899175.1"/>
    </source>
</evidence>
<reference evidence="2 3" key="1">
    <citation type="submission" date="2019-11" db="EMBL/GenBank/DDBJ databases">
        <title>Whole genome sequence of Oryza granulata.</title>
        <authorList>
            <person name="Li W."/>
        </authorList>
    </citation>
    <scope>NUCLEOTIDE SEQUENCE [LARGE SCALE GENOMIC DNA]</scope>
    <source>
        <strain evidence="3">cv. Menghai</strain>
        <tissue evidence="2">Leaf</tissue>
    </source>
</reference>
<protein>
    <recommendedName>
        <fullName evidence="1">beta-fructofuranosidase</fullName>
        <ecNumber evidence="1">3.2.1.26</ecNumber>
    </recommendedName>
</protein>
<dbReference type="AlphaFoldDB" id="A0A6G1CEW8"/>
<dbReference type="EC" id="3.2.1.26" evidence="1"/>
<dbReference type="PANTHER" id="PTHR31953">
    <property type="entry name" value="BETA-FRUCTOFURANOSIDASE, INSOLUBLE ISOENZYME CWINV1-RELATED"/>
    <property type="match status" value="1"/>
</dbReference>
<dbReference type="EMBL" id="SPHZ02000009">
    <property type="protein sequence ID" value="KAF0899175.1"/>
    <property type="molecule type" value="Genomic_DNA"/>
</dbReference>
<keyword evidence="3" id="KW-1185">Reference proteome</keyword>
<proteinExistence type="predicted"/>
<evidence type="ECO:0000313" key="3">
    <source>
        <dbReference type="Proteomes" id="UP000479710"/>
    </source>
</evidence>
<comment type="caution">
    <text evidence="2">The sequence shown here is derived from an EMBL/GenBank/DDBJ whole genome shotgun (WGS) entry which is preliminary data.</text>
</comment>
<gene>
    <name evidence="2" type="ORF">E2562_013393</name>
</gene>
<sequence length="261" mass="28767">DFAQGEQAFHEDIGGDAKRATLTVVVLVHLLLLGHDAAAAIQYQYSEAPARCTSILPPRRSSGRTARMIAWSLINLWNPRLATVLAVAAEHPRVQYMLELTYFVRPNVTVTQRRPSSSHSDSATKQVSGRLMRRTWYVDRSKQTTKSSFECPVSVATVAGLNGDGKQLLPWSVNEIETLRTKRVGLQGTEVKAGGLHEIVDIASFQVNVKVVFEILNLEEEAESFDPDRLDLHKLSKDKGAAFAQGGVGPFRLIVMASDDL</sequence>